<reference evidence="5 6" key="1">
    <citation type="submission" date="2019-02" db="EMBL/GenBank/DDBJ databases">
        <title>Deep-cultivation of Planctomycetes and their phenomic and genomic characterization uncovers novel biology.</title>
        <authorList>
            <person name="Wiegand S."/>
            <person name="Jogler M."/>
            <person name="Boedeker C."/>
            <person name="Pinto D."/>
            <person name="Vollmers J."/>
            <person name="Rivas-Marin E."/>
            <person name="Kohn T."/>
            <person name="Peeters S.H."/>
            <person name="Heuer A."/>
            <person name="Rast P."/>
            <person name="Oberbeckmann S."/>
            <person name="Bunk B."/>
            <person name="Jeske O."/>
            <person name="Meyerdierks A."/>
            <person name="Storesund J.E."/>
            <person name="Kallscheuer N."/>
            <person name="Luecker S."/>
            <person name="Lage O.M."/>
            <person name="Pohl T."/>
            <person name="Merkel B.J."/>
            <person name="Hornburger P."/>
            <person name="Mueller R.-W."/>
            <person name="Bruemmer F."/>
            <person name="Labrenz M."/>
            <person name="Spormann A.M."/>
            <person name="Op Den Camp H."/>
            <person name="Overmann J."/>
            <person name="Amann R."/>
            <person name="Jetten M.S.M."/>
            <person name="Mascher T."/>
            <person name="Medema M.H."/>
            <person name="Devos D.P."/>
            <person name="Kaster A.-K."/>
            <person name="Ovreas L."/>
            <person name="Rohde M."/>
            <person name="Galperin M.Y."/>
            <person name="Jogler C."/>
        </authorList>
    </citation>
    <scope>NUCLEOTIDE SEQUENCE [LARGE SCALE GENOMIC DNA]</scope>
    <source>
        <strain evidence="5 6">CA13</strain>
    </source>
</reference>
<gene>
    <name evidence="5" type="primary">desVI</name>
    <name evidence="5" type="ORF">CA13_26670</name>
</gene>
<evidence type="ECO:0000256" key="1">
    <source>
        <dbReference type="ARBA" id="ARBA00022603"/>
    </source>
</evidence>
<dbReference type="SUPFAM" id="SSF53335">
    <property type="entry name" value="S-adenosyl-L-methionine-dependent methyltransferases"/>
    <property type="match status" value="1"/>
</dbReference>
<proteinExistence type="predicted"/>
<dbReference type="Pfam" id="PF13649">
    <property type="entry name" value="Methyltransf_25"/>
    <property type="match status" value="1"/>
</dbReference>
<organism evidence="5 6">
    <name type="scientific">Novipirellula herctigrandis</name>
    <dbReference type="NCBI Taxonomy" id="2527986"/>
    <lineage>
        <taxon>Bacteria</taxon>
        <taxon>Pseudomonadati</taxon>
        <taxon>Planctomycetota</taxon>
        <taxon>Planctomycetia</taxon>
        <taxon>Pirellulales</taxon>
        <taxon>Pirellulaceae</taxon>
        <taxon>Novipirellula</taxon>
    </lineage>
</organism>
<evidence type="ECO:0000256" key="2">
    <source>
        <dbReference type="ARBA" id="ARBA00022679"/>
    </source>
</evidence>
<dbReference type="Gene3D" id="3.40.50.150">
    <property type="entry name" value="Vaccinia Virus protein VP39"/>
    <property type="match status" value="1"/>
</dbReference>
<dbReference type="AlphaFoldDB" id="A0A5C5Z1G2"/>
<dbReference type="InterPro" id="IPR041698">
    <property type="entry name" value="Methyltransf_25"/>
</dbReference>
<dbReference type="EC" id="2.1.1.234" evidence="5"/>
<dbReference type="InterPro" id="IPR029063">
    <property type="entry name" value="SAM-dependent_MTases_sf"/>
</dbReference>
<dbReference type="RefSeq" id="WP_419194238.1">
    <property type="nucleotide sequence ID" value="NZ_SJPJ01000001.1"/>
</dbReference>
<evidence type="ECO:0000256" key="3">
    <source>
        <dbReference type="ARBA" id="ARBA00022691"/>
    </source>
</evidence>
<dbReference type="PANTHER" id="PTHR43464">
    <property type="entry name" value="METHYLTRANSFERASE"/>
    <property type="match status" value="1"/>
</dbReference>
<name>A0A5C5Z1G2_9BACT</name>
<accession>A0A5C5Z1G2</accession>
<dbReference type="CDD" id="cd02440">
    <property type="entry name" value="AdoMet_MTases"/>
    <property type="match status" value="1"/>
</dbReference>
<dbReference type="EMBL" id="SJPJ01000001">
    <property type="protein sequence ID" value="TWT81218.1"/>
    <property type="molecule type" value="Genomic_DNA"/>
</dbReference>
<dbReference type="Gene3D" id="2.20.130.10">
    <property type="entry name" value="CAC2371-like domains"/>
    <property type="match status" value="1"/>
</dbReference>
<evidence type="ECO:0000313" key="6">
    <source>
        <dbReference type="Proteomes" id="UP000315010"/>
    </source>
</evidence>
<dbReference type="PANTHER" id="PTHR43464:SF19">
    <property type="entry name" value="UBIQUINONE BIOSYNTHESIS O-METHYLTRANSFERASE, MITOCHONDRIAL"/>
    <property type="match status" value="1"/>
</dbReference>
<keyword evidence="2 5" id="KW-0808">Transferase</keyword>
<keyword evidence="3" id="KW-0949">S-adenosyl-L-methionine</keyword>
<keyword evidence="6" id="KW-1185">Reference proteome</keyword>
<dbReference type="Proteomes" id="UP000315010">
    <property type="component" value="Unassembled WGS sequence"/>
</dbReference>
<dbReference type="GO" id="GO:0032259">
    <property type="term" value="P:methylation"/>
    <property type="evidence" value="ECO:0007669"/>
    <property type="project" value="UniProtKB-KW"/>
</dbReference>
<keyword evidence="1 5" id="KW-0489">Methyltransferase</keyword>
<comment type="caution">
    <text evidence="5">The sequence shown here is derived from an EMBL/GenBank/DDBJ whole genome shotgun (WGS) entry which is preliminary data.</text>
</comment>
<dbReference type="GO" id="GO:0008168">
    <property type="term" value="F:methyltransferase activity"/>
    <property type="evidence" value="ECO:0007669"/>
    <property type="project" value="UniProtKB-KW"/>
</dbReference>
<protein>
    <submittedName>
        <fullName evidence="5">dTDP-3-amino-3,4, 6-trideoxy-alpha-D-glucopyranose</fullName>
        <ecNumber evidence="5">2.1.1.234</ecNumber>
    </submittedName>
</protein>
<feature type="domain" description="Methyltransferase" evidence="4">
    <location>
        <begin position="42"/>
        <end position="141"/>
    </location>
</feature>
<evidence type="ECO:0000259" key="4">
    <source>
        <dbReference type="Pfam" id="PF13649"/>
    </source>
</evidence>
<evidence type="ECO:0000313" key="5">
    <source>
        <dbReference type="EMBL" id="TWT81218.1"/>
    </source>
</evidence>
<sequence length="257" mass="28526">MSDPFGAYSRYYDLLYKDKDYAGEVAYIRQLMDRFAEGASDVLELGCGTGKHACLLAESGLHVTGVDVSSEMIDAASKRAADTNRKSSGSVRVVQGDARSTSMGKCFDCVLSLFHVVSYQTTNDDAQSIFGTAAKHLNRGGMFVFDVWYGPAVLSLQPTVRIKRMEDDATEVLRIAEPTMDFNRNRVDVNYTVLVTDKSNGRVEKLYESHPMRYFFAPELELIAESAGMEIVHSEQWMDAAPPSPDTWGVTFVARKV</sequence>